<feature type="domain" description="Glycosyltransferase 2-like" evidence="2">
    <location>
        <begin position="243"/>
        <end position="372"/>
    </location>
</feature>
<keyword evidence="1" id="KW-1133">Transmembrane helix</keyword>
<protein>
    <submittedName>
        <fullName evidence="3">Glycosyltransferase, GT2 family</fullName>
    </submittedName>
</protein>
<dbReference type="Proteomes" id="UP000184071">
    <property type="component" value="Unassembled WGS sequence"/>
</dbReference>
<keyword evidence="4" id="KW-1185">Reference proteome</keyword>
<reference evidence="4" key="1">
    <citation type="submission" date="2016-11" db="EMBL/GenBank/DDBJ databases">
        <authorList>
            <person name="Varghese N."/>
            <person name="Submissions S."/>
        </authorList>
    </citation>
    <scope>NUCLEOTIDE SEQUENCE [LARGE SCALE GENOMIC DNA]</scope>
    <source>
        <strain evidence="4">DSM 17963</strain>
    </source>
</reference>
<dbReference type="GO" id="GO:0016740">
    <property type="term" value="F:transferase activity"/>
    <property type="evidence" value="ECO:0007669"/>
    <property type="project" value="UniProtKB-KW"/>
</dbReference>
<evidence type="ECO:0000256" key="1">
    <source>
        <dbReference type="SAM" id="Phobius"/>
    </source>
</evidence>
<dbReference type="InterPro" id="IPR029044">
    <property type="entry name" value="Nucleotide-diphossugar_trans"/>
</dbReference>
<dbReference type="PANTHER" id="PTHR43685:SF2">
    <property type="entry name" value="GLYCOSYLTRANSFERASE 2-LIKE DOMAIN-CONTAINING PROTEIN"/>
    <property type="match status" value="1"/>
</dbReference>
<dbReference type="Pfam" id="PF00535">
    <property type="entry name" value="Glycos_transf_2"/>
    <property type="match status" value="1"/>
</dbReference>
<sequence length="516" mass="60281">MIIILYHNRNKVQKVITQNNDVLSFDTTITIASVMTELAFKYSYAKIVWCNINFKGFLNLGEIEKIFHHNKMMLSYCSNDLNYLGKMIGYVEESPFIKVNKKVTFPTWQMNSDVGVIHASVLLAIKDSIKAGKNLDYFLNSIAKIGMPLGLLCYSEPRLFNNHDLIIPQKFSNFTLFRFVKQHYKTRWIFLLFLNIFLYENQLLVLPVLSSLFYSKRKSKNDLLDKIQPHSLKQTVTTRNVDVIIPTLGRKKYLYDFLKDLSNQKHLIKKVIIVEQNPDVNSVSELDYLKDENWPFQIKHIFIHEMGACNARNLAIAEVDSEWTFMADDDIRIENNFLEEAFLLIEKQGGEQITFGCYTSNYPKNKKINQTFQWNAFGSGCSIVKSKNIAQIFYNTKFEFGFGEDSDFGMQLRNLGFDVLYFPKPEILHLKAPIGGFRIKPVLAWQKDLIQPKPSPTIMLYKILYLTSEQINGYKTTLFFKYYKSQSIKNPFAYFSTFKKQWKSSIYWANELNKKE</sequence>
<keyword evidence="1" id="KW-0812">Transmembrane</keyword>
<dbReference type="InterPro" id="IPR001173">
    <property type="entry name" value="Glyco_trans_2-like"/>
</dbReference>
<dbReference type="AlphaFoldDB" id="A0A1M5NSJ3"/>
<proteinExistence type="predicted"/>
<feature type="transmembrane region" description="Helical" evidence="1">
    <location>
        <begin position="188"/>
        <end position="214"/>
    </location>
</feature>
<dbReference type="CDD" id="cd00761">
    <property type="entry name" value="Glyco_tranf_GTA_type"/>
    <property type="match status" value="1"/>
</dbReference>
<keyword evidence="3" id="KW-0808">Transferase</keyword>
<dbReference type="PANTHER" id="PTHR43685">
    <property type="entry name" value="GLYCOSYLTRANSFERASE"/>
    <property type="match status" value="1"/>
</dbReference>
<dbReference type="Gene3D" id="3.90.550.10">
    <property type="entry name" value="Spore Coat Polysaccharide Biosynthesis Protein SpsA, Chain A"/>
    <property type="match status" value="1"/>
</dbReference>
<evidence type="ECO:0000313" key="4">
    <source>
        <dbReference type="Proteomes" id="UP000184071"/>
    </source>
</evidence>
<name>A0A1M5NSJ3_9FLAO</name>
<dbReference type="STRING" id="370979.SAMN05443663_104287"/>
<dbReference type="RefSeq" id="WP_244160822.1">
    <property type="nucleotide sequence ID" value="NZ_FQWC01000004.1"/>
</dbReference>
<gene>
    <name evidence="3" type="ORF">SAMN05443663_104287</name>
</gene>
<organism evidence="3 4">
    <name type="scientific">Flavobacterium defluvii</name>
    <dbReference type="NCBI Taxonomy" id="370979"/>
    <lineage>
        <taxon>Bacteria</taxon>
        <taxon>Pseudomonadati</taxon>
        <taxon>Bacteroidota</taxon>
        <taxon>Flavobacteriia</taxon>
        <taxon>Flavobacteriales</taxon>
        <taxon>Flavobacteriaceae</taxon>
        <taxon>Flavobacterium</taxon>
    </lineage>
</organism>
<dbReference type="InterPro" id="IPR050834">
    <property type="entry name" value="Glycosyltransf_2"/>
</dbReference>
<dbReference type="SUPFAM" id="SSF53448">
    <property type="entry name" value="Nucleotide-diphospho-sugar transferases"/>
    <property type="match status" value="1"/>
</dbReference>
<evidence type="ECO:0000313" key="3">
    <source>
        <dbReference type="EMBL" id="SHG92521.1"/>
    </source>
</evidence>
<dbReference type="EMBL" id="FQWC01000004">
    <property type="protein sequence ID" value="SHG92521.1"/>
    <property type="molecule type" value="Genomic_DNA"/>
</dbReference>
<keyword evidence="1" id="KW-0472">Membrane</keyword>
<evidence type="ECO:0000259" key="2">
    <source>
        <dbReference type="Pfam" id="PF00535"/>
    </source>
</evidence>
<accession>A0A1M5NSJ3</accession>